<dbReference type="EMBL" id="JBHTBD010000001">
    <property type="protein sequence ID" value="MFC7294203.1"/>
    <property type="molecule type" value="Genomic_DNA"/>
</dbReference>
<dbReference type="RefSeq" id="WP_100688111.1">
    <property type="nucleotide sequence ID" value="NZ_JBHTBD010000001.1"/>
</dbReference>
<reference evidence="5" key="1">
    <citation type="journal article" date="2019" name="Int. J. Syst. Evol. Microbiol.">
        <title>The Global Catalogue of Microorganisms (GCM) 10K type strain sequencing project: providing services to taxonomists for standard genome sequencing and annotation.</title>
        <authorList>
            <consortium name="The Broad Institute Genomics Platform"/>
            <consortium name="The Broad Institute Genome Sequencing Center for Infectious Disease"/>
            <person name="Wu L."/>
            <person name="Ma J."/>
        </authorList>
    </citation>
    <scope>NUCLEOTIDE SEQUENCE [LARGE SCALE GENOMIC DNA]</scope>
    <source>
        <strain evidence="5">CCUG 60559</strain>
    </source>
</reference>
<evidence type="ECO:0000256" key="1">
    <source>
        <dbReference type="RuleBase" id="RU000408"/>
    </source>
</evidence>
<dbReference type="Proteomes" id="UP001596506">
    <property type="component" value="Unassembled WGS sequence"/>
</dbReference>
<dbReference type="InterPro" id="IPR019844">
    <property type="entry name" value="CSD_CS"/>
</dbReference>
<evidence type="ECO:0000313" key="5">
    <source>
        <dbReference type="Proteomes" id="UP001596506"/>
    </source>
</evidence>
<evidence type="ECO:0000313" key="4">
    <source>
        <dbReference type="EMBL" id="MFC7294203.1"/>
    </source>
</evidence>
<dbReference type="PANTHER" id="PTHR46565">
    <property type="entry name" value="COLD SHOCK DOMAIN PROTEIN 2"/>
    <property type="match status" value="1"/>
</dbReference>
<feature type="region of interest" description="Disordered" evidence="2">
    <location>
        <begin position="67"/>
        <end position="103"/>
    </location>
</feature>
<protein>
    <submittedName>
        <fullName evidence="4">Cold shock domain-containing protein</fullName>
    </submittedName>
</protein>
<accession>A0ABW2IT88</accession>
<dbReference type="InterPro" id="IPR012340">
    <property type="entry name" value="NA-bd_OB-fold"/>
</dbReference>
<dbReference type="SUPFAM" id="SSF50249">
    <property type="entry name" value="Nucleic acid-binding proteins"/>
    <property type="match status" value="1"/>
</dbReference>
<evidence type="ECO:0000256" key="2">
    <source>
        <dbReference type="SAM" id="MobiDB-lite"/>
    </source>
</evidence>
<name>A0ABW2IT88_9GAMM</name>
<feature type="domain" description="CSD" evidence="3">
    <location>
        <begin position="1"/>
        <end position="66"/>
    </location>
</feature>
<keyword evidence="5" id="KW-1185">Reference proteome</keyword>
<dbReference type="PROSITE" id="PS00352">
    <property type="entry name" value="CSD_1"/>
    <property type="match status" value="1"/>
</dbReference>
<dbReference type="InterPro" id="IPR002059">
    <property type="entry name" value="CSP_DNA-bd"/>
</dbReference>
<dbReference type="CDD" id="cd04458">
    <property type="entry name" value="CSP_CDS"/>
    <property type="match status" value="1"/>
</dbReference>
<proteinExistence type="predicted"/>
<organism evidence="4 5">
    <name type="scientific">Marinobacter aromaticivorans</name>
    <dbReference type="NCBI Taxonomy" id="1494078"/>
    <lineage>
        <taxon>Bacteria</taxon>
        <taxon>Pseudomonadati</taxon>
        <taxon>Pseudomonadota</taxon>
        <taxon>Gammaproteobacteria</taxon>
        <taxon>Pseudomonadales</taxon>
        <taxon>Marinobacteraceae</taxon>
        <taxon>Marinobacter</taxon>
    </lineage>
</organism>
<dbReference type="PROSITE" id="PS51857">
    <property type="entry name" value="CSD_2"/>
    <property type="match status" value="1"/>
</dbReference>
<dbReference type="Gene3D" id="2.40.50.140">
    <property type="entry name" value="Nucleic acid-binding proteins"/>
    <property type="match status" value="1"/>
</dbReference>
<dbReference type="InterPro" id="IPR011129">
    <property type="entry name" value="CSD"/>
</dbReference>
<dbReference type="PANTHER" id="PTHR46565:SF20">
    <property type="entry name" value="COLD SHOCK DOMAIN-CONTAINING PROTEIN 4"/>
    <property type="match status" value="1"/>
</dbReference>
<dbReference type="Pfam" id="PF00313">
    <property type="entry name" value="CSD"/>
    <property type="match status" value="1"/>
</dbReference>
<evidence type="ECO:0000259" key="3">
    <source>
        <dbReference type="PROSITE" id="PS51857"/>
    </source>
</evidence>
<dbReference type="PRINTS" id="PR00050">
    <property type="entry name" value="COLDSHOCK"/>
</dbReference>
<gene>
    <name evidence="4" type="ORF">ACFQQA_05645</name>
</gene>
<comment type="caution">
    <text evidence="4">The sequence shown here is derived from an EMBL/GenBank/DDBJ whole genome shotgun (WGS) entry which is preliminary data.</text>
</comment>
<comment type="subcellular location">
    <subcellularLocation>
        <location evidence="1">Cytoplasm</location>
    </subcellularLocation>
</comment>
<dbReference type="SMART" id="SM00357">
    <property type="entry name" value="CSP"/>
    <property type="match status" value="1"/>
</dbReference>
<sequence>MPRGKVKWFNNAKGYGFIIEDGCSDDLFVHFSSVQMDGYKTLKAGQAVNFEKKPSDKGVHAVNIVPDDRADGQVQADASGTGDQAADTAKTDRGDQPPRAANA</sequence>